<dbReference type="Proteomes" id="UP000245938">
    <property type="component" value="Unassembled WGS sequence"/>
</dbReference>
<organism evidence="3 4">
    <name type="scientific">Kurthia sibirica</name>
    <dbReference type="NCBI Taxonomy" id="202750"/>
    <lineage>
        <taxon>Bacteria</taxon>
        <taxon>Bacillati</taxon>
        <taxon>Bacillota</taxon>
        <taxon>Bacilli</taxon>
        <taxon>Bacillales</taxon>
        <taxon>Caryophanaceae</taxon>
        <taxon>Kurthia</taxon>
    </lineage>
</organism>
<dbReference type="EMBL" id="QFVR01000001">
    <property type="protein sequence ID" value="PWI26977.1"/>
    <property type="molecule type" value="Genomic_DNA"/>
</dbReference>
<protein>
    <recommendedName>
        <fullName evidence="2">Internalin I Ig-like domain-containing protein</fullName>
    </recommendedName>
</protein>
<dbReference type="OrthoDB" id="3193440at2"/>
<evidence type="ECO:0000313" key="4">
    <source>
        <dbReference type="Proteomes" id="UP000245938"/>
    </source>
</evidence>
<keyword evidence="1" id="KW-0472">Membrane</keyword>
<dbReference type="RefSeq" id="WP_109304600.1">
    <property type="nucleotide sequence ID" value="NZ_BJUF01000001.1"/>
</dbReference>
<gene>
    <name evidence="3" type="ORF">DEX24_01375</name>
</gene>
<evidence type="ECO:0000313" key="3">
    <source>
        <dbReference type="EMBL" id="PWI26977.1"/>
    </source>
</evidence>
<feature type="transmembrane region" description="Helical" evidence="1">
    <location>
        <begin position="461"/>
        <end position="479"/>
    </location>
</feature>
<proteinExistence type="predicted"/>
<reference evidence="3 4" key="1">
    <citation type="submission" date="2018-05" db="EMBL/GenBank/DDBJ databases">
        <title>Kurthia sibirica genome sequence.</title>
        <authorList>
            <person name="Maclea K.S."/>
            <person name="Goen A.E."/>
        </authorList>
    </citation>
    <scope>NUCLEOTIDE SEQUENCE [LARGE SCALE GENOMIC DNA]</scope>
    <source>
        <strain evidence="3 4">ATCC 49154</strain>
    </source>
</reference>
<dbReference type="Gene3D" id="2.60.40.10">
    <property type="entry name" value="Immunoglobulins"/>
    <property type="match status" value="1"/>
</dbReference>
<dbReference type="InterPro" id="IPR044056">
    <property type="entry name" value="InlI_Ig-like"/>
</dbReference>
<keyword evidence="4" id="KW-1185">Reference proteome</keyword>
<dbReference type="Pfam" id="PF18981">
    <property type="entry name" value="InlK_D3"/>
    <property type="match status" value="1"/>
</dbReference>
<name>A0A2U3AR14_9BACL</name>
<evidence type="ECO:0000259" key="2">
    <source>
        <dbReference type="Pfam" id="PF18981"/>
    </source>
</evidence>
<comment type="caution">
    <text evidence="3">The sequence shown here is derived from an EMBL/GenBank/DDBJ whole genome shotgun (WGS) entry which is preliminary data.</text>
</comment>
<keyword evidence="1" id="KW-0812">Transmembrane</keyword>
<dbReference type="AlphaFoldDB" id="A0A2U3AR14"/>
<evidence type="ECO:0000256" key="1">
    <source>
        <dbReference type="SAM" id="Phobius"/>
    </source>
</evidence>
<feature type="domain" description="Internalin I Ig-like" evidence="2">
    <location>
        <begin position="182"/>
        <end position="253"/>
    </location>
</feature>
<dbReference type="InterPro" id="IPR013783">
    <property type="entry name" value="Ig-like_fold"/>
</dbReference>
<sequence>MKKITGIFLSLLFIFAWQVKIPVHAYAASATWQVNSKKPTSEQLKHLFQQNDSHIEVDDQAVNYGEVGNYDIDFIDQQNDVITEQLLIEKDSPIEEVRQVVWTLPVEEDMVISDEMATAFYRQNTMDNQCEVVVLEHSLSLNSVGQYHLPVKITDEFGRQLHSEIALEIVDQEAPTIALLSTHLYYTVSDQLSVERFIQDGGIQIEDNYDSTVQPIIDFSSVDSSRLGQYKVAIHAVDAAGNKAQMRHLNIHIVPPTILPEQLEYEVYTSITSADFIADLQVPTIKKVDLSKIDFQRLGKYNAFVVLKNDEKRQVEVSIVDRTAPIIQTATSTIYYAPDEQVTKGQVSKDLALHVTDNFDNDVEVSFTSFMKKKQSYIEIHARDRSGNSAKKMITIVDRPLQQQESTWSYEDEKEPRKSFYPVTITANKEKKSEEIAASTPIKKQVEKTKDAQIETAGVKLPVFIIPIFILLLLSFWLLKIRKYQGQRLVNKRSRRHL</sequence>
<accession>A0A2U3AR14</accession>
<keyword evidence="1" id="KW-1133">Transmembrane helix</keyword>